<comment type="subcellular location">
    <subcellularLocation>
        <location evidence="1">Cell inner membrane</location>
        <topology evidence="1">Multi-pass membrane protein</topology>
    </subcellularLocation>
    <subcellularLocation>
        <location evidence="9">Cell membrane</location>
        <topology evidence="9">Multi-pass membrane protein</topology>
    </subcellularLocation>
</comment>
<comment type="similarity">
    <text evidence="2">Belongs to the binding-protein-dependent transport system permease family. HisMQ subfamily.</text>
</comment>
<evidence type="ECO:0000256" key="3">
    <source>
        <dbReference type="ARBA" id="ARBA00022448"/>
    </source>
</evidence>
<gene>
    <name evidence="11" type="ORF">Bxe_A1383</name>
</gene>
<dbReference type="AlphaFoldDB" id="Q13WG9"/>
<dbReference type="NCBIfam" id="TIGR01726">
    <property type="entry name" value="HEQRo_perm_3TM"/>
    <property type="match status" value="1"/>
</dbReference>
<dbReference type="KEGG" id="bxe:Bxe_A1383"/>
<evidence type="ECO:0000259" key="10">
    <source>
        <dbReference type="PROSITE" id="PS50928"/>
    </source>
</evidence>
<feature type="transmembrane region" description="Helical" evidence="9">
    <location>
        <begin position="177"/>
        <end position="195"/>
    </location>
</feature>
<feature type="transmembrane region" description="Helical" evidence="9">
    <location>
        <begin position="52"/>
        <end position="70"/>
    </location>
</feature>
<accession>Q13WG9</accession>
<feature type="transmembrane region" description="Helical" evidence="9">
    <location>
        <begin position="97"/>
        <end position="117"/>
    </location>
</feature>
<keyword evidence="8 9" id="KW-0472">Membrane</keyword>
<sequence>MDIEARKDMQDPAAFFTETPLTRRNNGAAYRRGVQQQPAGLRIHARPKKSDWFWYAMLLVVVVLFVELVIDNPRWQWDIVAHYLFNKRVMKGLGNTLILTVLSSALGLCFGVLIAACRMADNAVLRAAGYVYIWIIRATPPLAMLLFLFFLSALIPRLYLPLPLLHANLFDIDTNQIISRFSVAVIGLAMYLGGYSAEIFRGGVSAVDRGQREACKAIGMSDFRTMWHVVMPQAVRIIIPPLANELITMFKNTSLVTVIGYVELLTTVQLIYATNFETIPLLTVACIWYLVLTSLAMAAQSLLERHFRKGVRT</sequence>
<evidence type="ECO:0000256" key="6">
    <source>
        <dbReference type="ARBA" id="ARBA00022970"/>
    </source>
</evidence>
<dbReference type="PROSITE" id="PS50928">
    <property type="entry name" value="ABC_TM1"/>
    <property type="match status" value="1"/>
</dbReference>
<dbReference type="PANTHER" id="PTHR30614:SF0">
    <property type="entry name" value="L-CYSTINE TRANSPORT SYSTEM PERMEASE PROTEIN TCYL"/>
    <property type="match status" value="1"/>
</dbReference>
<evidence type="ECO:0000313" key="12">
    <source>
        <dbReference type="Proteomes" id="UP000001817"/>
    </source>
</evidence>
<evidence type="ECO:0000256" key="2">
    <source>
        <dbReference type="ARBA" id="ARBA00010072"/>
    </source>
</evidence>
<feature type="transmembrane region" description="Helical" evidence="9">
    <location>
        <begin position="279"/>
        <end position="303"/>
    </location>
</feature>
<protein>
    <submittedName>
        <fullName evidence="11">Amino acid ABC transporter membrane protein, PAAT family</fullName>
    </submittedName>
</protein>
<dbReference type="PATRIC" id="fig|266265.5.peg.3186"/>
<dbReference type="OrthoDB" id="7026155at2"/>
<evidence type="ECO:0000256" key="7">
    <source>
        <dbReference type="ARBA" id="ARBA00022989"/>
    </source>
</evidence>
<keyword evidence="3 9" id="KW-0813">Transport</keyword>
<dbReference type="InterPro" id="IPR035906">
    <property type="entry name" value="MetI-like_sf"/>
</dbReference>
<evidence type="ECO:0000256" key="5">
    <source>
        <dbReference type="ARBA" id="ARBA00022692"/>
    </source>
</evidence>
<dbReference type="GO" id="GO:0022857">
    <property type="term" value="F:transmembrane transporter activity"/>
    <property type="evidence" value="ECO:0007669"/>
    <property type="project" value="InterPro"/>
</dbReference>
<dbReference type="eggNOG" id="COG0765">
    <property type="taxonomic scope" value="Bacteria"/>
</dbReference>
<dbReference type="InterPro" id="IPR043429">
    <property type="entry name" value="ArtM/GltK/GlnP/TcyL/YhdX-like"/>
</dbReference>
<dbReference type="Pfam" id="PF00528">
    <property type="entry name" value="BPD_transp_1"/>
    <property type="match status" value="1"/>
</dbReference>
<keyword evidence="6" id="KW-0029">Amino-acid transport</keyword>
<dbReference type="InterPro" id="IPR010065">
    <property type="entry name" value="AA_ABC_transptr_permease_3TM"/>
</dbReference>
<feature type="transmembrane region" description="Helical" evidence="9">
    <location>
        <begin position="255"/>
        <end position="273"/>
    </location>
</feature>
<dbReference type="SUPFAM" id="SSF161098">
    <property type="entry name" value="MetI-like"/>
    <property type="match status" value="1"/>
</dbReference>
<keyword evidence="12" id="KW-1185">Reference proteome</keyword>
<dbReference type="GO" id="GO:0006865">
    <property type="term" value="P:amino acid transport"/>
    <property type="evidence" value="ECO:0007669"/>
    <property type="project" value="UniProtKB-KW"/>
</dbReference>
<dbReference type="KEGG" id="bxb:DR64_3546"/>
<evidence type="ECO:0000256" key="4">
    <source>
        <dbReference type="ARBA" id="ARBA00022475"/>
    </source>
</evidence>
<feature type="transmembrane region" description="Helical" evidence="9">
    <location>
        <begin position="129"/>
        <end position="155"/>
    </location>
</feature>
<dbReference type="Proteomes" id="UP000001817">
    <property type="component" value="Chromosome 1"/>
</dbReference>
<keyword evidence="4" id="KW-1003">Cell membrane</keyword>
<name>Q13WG9_PARXL</name>
<feature type="domain" description="ABC transmembrane type-1" evidence="10">
    <location>
        <begin position="93"/>
        <end position="300"/>
    </location>
</feature>
<dbReference type="InterPro" id="IPR000515">
    <property type="entry name" value="MetI-like"/>
</dbReference>
<evidence type="ECO:0000313" key="11">
    <source>
        <dbReference type="EMBL" id="ABE31570.1"/>
    </source>
</evidence>
<evidence type="ECO:0000256" key="1">
    <source>
        <dbReference type="ARBA" id="ARBA00004429"/>
    </source>
</evidence>
<dbReference type="STRING" id="266265.Bxe_A1383"/>
<evidence type="ECO:0000256" key="8">
    <source>
        <dbReference type="ARBA" id="ARBA00023136"/>
    </source>
</evidence>
<dbReference type="EMBL" id="CP000270">
    <property type="protein sequence ID" value="ABE31570.1"/>
    <property type="molecule type" value="Genomic_DNA"/>
</dbReference>
<proteinExistence type="inferred from homology"/>
<keyword evidence="5 9" id="KW-0812">Transmembrane</keyword>
<reference evidence="11 12" key="1">
    <citation type="journal article" date="2006" name="Proc. Natl. Acad. Sci. U.S.A.">
        <title>Burkholderia xenovorans LB400 harbors a multi-replicon, 9.73-Mbp genome shaped for versatility.</title>
        <authorList>
            <person name="Chain P.S."/>
            <person name="Denef V.J."/>
            <person name="Konstantinidis K.T."/>
            <person name="Vergez L.M."/>
            <person name="Agullo L."/>
            <person name="Reyes V.L."/>
            <person name="Hauser L."/>
            <person name="Cordova M."/>
            <person name="Gomez L."/>
            <person name="Gonzalez M."/>
            <person name="Land M."/>
            <person name="Lao V."/>
            <person name="Larimer F."/>
            <person name="LiPuma J.J."/>
            <person name="Mahenthiralingam E."/>
            <person name="Malfatti S.A."/>
            <person name="Marx C.J."/>
            <person name="Parnell J.J."/>
            <person name="Ramette A."/>
            <person name="Richardson P."/>
            <person name="Seeger M."/>
            <person name="Smith D."/>
            <person name="Spilker T."/>
            <person name="Sul W.J."/>
            <person name="Tsoi T.V."/>
            <person name="Ulrich L.E."/>
            <person name="Zhulin I.B."/>
            <person name="Tiedje J.M."/>
        </authorList>
    </citation>
    <scope>NUCLEOTIDE SEQUENCE [LARGE SCALE GENOMIC DNA]</scope>
    <source>
        <strain evidence="11 12">LB400</strain>
    </source>
</reference>
<evidence type="ECO:0000256" key="9">
    <source>
        <dbReference type="RuleBase" id="RU363032"/>
    </source>
</evidence>
<organism evidence="11 12">
    <name type="scientific">Paraburkholderia xenovorans (strain LB400)</name>
    <dbReference type="NCBI Taxonomy" id="266265"/>
    <lineage>
        <taxon>Bacteria</taxon>
        <taxon>Pseudomonadati</taxon>
        <taxon>Pseudomonadota</taxon>
        <taxon>Betaproteobacteria</taxon>
        <taxon>Burkholderiales</taxon>
        <taxon>Burkholderiaceae</taxon>
        <taxon>Paraburkholderia</taxon>
    </lineage>
</organism>
<dbReference type="PANTHER" id="PTHR30614">
    <property type="entry name" value="MEMBRANE COMPONENT OF AMINO ACID ABC TRANSPORTER"/>
    <property type="match status" value="1"/>
</dbReference>
<dbReference type="GO" id="GO:0043190">
    <property type="term" value="C:ATP-binding cassette (ABC) transporter complex"/>
    <property type="evidence" value="ECO:0007669"/>
    <property type="project" value="InterPro"/>
</dbReference>
<keyword evidence="7 9" id="KW-1133">Transmembrane helix</keyword>
<dbReference type="Gene3D" id="1.10.3720.10">
    <property type="entry name" value="MetI-like"/>
    <property type="match status" value="1"/>
</dbReference>
<dbReference type="CDD" id="cd06261">
    <property type="entry name" value="TM_PBP2"/>
    <property type="match status" value="1"/>
</dbReference>